<keyword evidence="6 11" id="KW-0732">Signal</keyword>
<evidence type="ECO:0000256" key="8">
    <source>
        <dbReference type="ARBA" id="ARBA00023114"/>
    </source>
</evidence>
<sequence length="350" mass="36489">MKKSLFALAILGAFASAASAQSSVTMYGVVDVGVSRDDNGAATTTGLNSGIQSGSRLGFRGVEDLGGGLKGLFVLETGINVDTGGFGQSNKAFGRQSYVGLQGAFGAVKLGRQNTLLRENLDALDPFRIGLAGDATRFFNQGGVVDATNATATTNGGGRMNNAIKYETPNLSGFTGQFEYGFGEQAGSTTAARQISGALQYANGPAMIALVHNVSDIATLGVSTDKVKTTLLGGTYDFNVVKAHVAFDTVKNDVALNRTNRRDYMVGATVPFGASTFLVDYTKRKDKTGANLDADQVAVGYTYALSKRTNLYTSYARTSNDSGSSVNLGTTSAVAGNTDNLFNVGVRHSF</sequence>
<keyword evidence="14" id="KW-1185">Reference proteome</keyword>
<dbReference type="EMBL" id="BAAAZE010000005">
    <property type="protein sequence ID" value="GAA4016790.1"/>
    <property type="molecule type" value="Genomic_DNA"/>
</dbReference>
<dbReference type="InterPro" id="IPR050298">
    <property type="entry name" value="Gram-neg_bact_OMP"/>
</dbReference>
<evidence type="ECO:0000256" key="11">
    <source>
        <dbReference type="SAM" id="SignalP"/>
    </source>
</evidence>
<dbReference type="InterPro" id="IPR001702">
    <property type="entry name" value="Porin_Gram-ve"/>
</dbReference>
<evidence type="ECO:0000259" key="12">
    <source>
        <dbReference type="Pfam" id="PF13609"/>
    </source>
</evidence>
<proteinExistence type="predicted"/>
<comment type="subunit">
    <text evidence="2">Homotrimer.</text>
</comment>
<feature type="domain" description="Porin" evidence="12">
    <location>
        <begin position="7"/>
        <end position="321"/>
    </location>
</feature>
<dbReference type="PANTHER" id="PTHR34501">
    <property type="entry name" value="PROTEIN YDDL-RELATED"/>
    <property type="match status" value="1"/>
</dbReference>
<evidence type="ECO:0000256" key="9">
    <source>
        <dbReference type="ARBA" id="ARBA00023136"/>
    </source>
</evidence>
<keyword evidence="4" id="KW-1134">Transmembrane beta strand</keyword>
<dbReference type="PRINTS" id="PR00184">
    <property type="entry name" value="NEISSPPORIN"/>
</dbReference>
<evidence type="ECO:0000313" key="14">
    <source>
        <dbReference type="Proteomes" id="UP001501353"/>
    </source>
</evidence>
<feature type="signal peptide" evidence="11">
    <location>
        <begin position="1"/>
        <end position="20"/>
    </location>
</feature>
<evidence type="ECO:0000256" key="4">
    <source>
        <dbReference type="ARBA" id="ARBA00022452"/>
    </source>
</evidence>
<evidence type="ECO:0000256" key="2">
    <source>
        <dbReference type="ARBA" id="ARBA00011233"/>
    </source>
</evidence>
<dbReference type="Gene3D" id="2.40.160.10">
    <property type="entry name" value="Porin"/>
    <property type="match status" value="1"/>
</dbReference>
<dbReference type="InterPro" id="IPR033900">
    <property type="entry name" value="Gram_neg_porin_domain"/>
</dbReference>
<name>A0ABP7SUP8_9BURK</name>
<keyword evidence="9" id="KW-0472">Membrane</keyword>
<keyword evidence="3" id="KW-0813">Transport</keyword>
<evidence type="ECO:0000256" key="5">
    <source>
        <dbReference type="ARBA" id="ARBA00022692"/>
    </source>
</evidence>
<evidence type="ECO:0000313" key="13">
    <source>
        <dbReference type="EMBL" id="GAA4016790.1"/>
    </source>
</evidence>
<dbReference type="CDD" id="cd00342">
    <property type="entry name" value="gram_neg_porins"/>
    <property type="match status" value="1"/>
</dbReference>
<evidence type="ECO:0000256" key="1">
    <source>
        <dbReference type="ARBA" id="ARBA00004571"/>
    </source>
</evidence>
<evidence type="ECO:0000256" key="7">
    <source>
        <dbReference type="ARBA" id="ARBA00023065"/>
    </source>
</evidence>
<dbReference type="InterPro" id="IPR023614">
    <property type="entry name" value="Porin_dom_sf"/>
</dbReference>
<dbReference type="SUPFAM" id="SSF56935">
    <property type="entry name" value="Porins"/>
    <property type="match status" value="1"/>
</dbReference>
<accession>A0ABP7SUP8</accession>
<comment type="subcellular location">
    <subcellularLocation>
        <location evidence="1">Cell outer membrane</location>
        <topology evidence="1">Multi-pass membrane protein</topology>
    </subcellularLocation>
</comment>
<evidence type="ECO:0000256" key="10">
    <source>
        <dbReference type="ARBA" id="ARBA00023237"/>
    </source>
</evidence>
<protein>
    <submittedName>
        <fullName evidence="13">Porin</fullName>
    </submittedName>
</protein>
<keyword evidence="7" id="KW-0406">Ion transport</keyword>
<keyword evidence="10" id="KW-0998">Cell outer membrane</keyword>
<dbReference type="PRINTS" id="PR00182">
    <property type="entry name" value="ECOLNEIPORIN"/>
</dbReference>
<keyword evidence="5" id="KW-0812">Transmembrane</keyword>
<evidence type="ECO:0000256" key="6">
    <source>
        <dbReference type="ARBA" id="ARBA00022729"/>
    </source>
</evidence>
<dbReference type="InterPro" id="IPR002299">
    <property type="entry name" value="Porin_Neis"/>
</dbReference>
<feature type="chain" id="PRO_5046930742" evidence="11">
    <location>
        <begin position="21"/>
        <end position="350"/>
    </location>
</feature>
<gene>
    <name evidence="13" type="ORF">GCM10022212_10120</name>
</gene>
<dbReference type="RefSeq" id="WP_344762156.1">
    <property type="nucleotide sequence ID" value="NZ_BAAAZE010000005.1"/>
</dbReference>
<reference evidence="14" key="1">
    <citation type="journal article" date="2019" name="Int. J. Syst. Evol. Microbiol.">
        <title>The Global Catalogue of Microorganisms (GCM) 10K type strain sequencing project: providing services to taxonomists for standard genome sequencing and annotation.</title>
        <authorList>
            <consortium name="The Broad Institute Genomics Platform"/>
            <consortium name="The Broad Institute Genome Sequencing Center for Infectious Disease"/>
            <person name="Wu L."/>
            <person name="Ma J."/>
        </authorList>
    </citation>
    <scope>NUCLEOTIDE SEQUENCE [LARGE SCALE GENOMIC DNA]</scope>
    <source>
        <strain evidence="14">JCM 16673</strain>
    </source>
</reference>
<evidence type="ECO:0000256" key="3">
    <source>
        <dbReference type="ARBA" id="ARBA00022448"/>
    </source>
</evidence>
<dbReference type="Proteomes" id="UP001501353">
    <property type="component" value="Unassembled WGS sequence"/>
</dbReference>
<dbReference type="Pfam" id="PF13609">
    <property type="entry name" value="Porin_4"/>
    <property type="match status" value="1"/>
</dbReference>
<dbReference type="PANTHER" id="PTHR34501:SF9">
    <property type="entry name" value="MAJOR OUTER MEMBRANE PROTEIN P.IA"/>
    <property type="match status" value="1"/>
</dbReference>
<organism evidence="13 14">
    <name type="scientific">Actimicrobium antarcticum</name>
    <dbReference type="NCBI Taxonomy" id="1051899"/>
    <lineage>
        <taxon>Bacteria</taxon>
        <taxon>Pseudomonadati</taxon>
        <taxon>Pseudomonadota</taxon>
        <taxon>Betaproteobacteria</taxon>
        <taxon>Burkholderiales</taxon>
        <taxon>Oxalobacteraceae</taxon>
        <taxon>Actimicrobium</taxon>
    </lineage>
</organism>
<comment type="caution">
    <text evidence="13">The sequence shown here is derived from an EMBL/GenBank/DDBJ whole genome shotgun (WGS) entry which is preliminary data.</text>
</comment>
<keyword evidence="8" id="KW-0626">Porin</keyword>